<protein>
    <recommendedName>
        <fullName evidence="3">histidine kinase</fullName>
        <ecNumber evidence="3">2.7.13.3</ecNumber>
    </recommendedName>
</protein>
<dbReference type="GO" id="GO:0000155">
    <property type="term" value="F:phosphorelay sensor kinase activity"/>
    <property type="evidence" value="ECO:0007669"/>
    <property type="project" value="UniProtKB-ARBA"/>
</dbReference>
<dbReference type="InterPro" id="IPR008207">
    <property type="entry name" value="Sig_transdc_His_kin_Hpt_dom"/>
</dbReference>
<dbReference type="InterPro" id="IPR003594">
    <property type="entry name" value="HATPase_dom"/>
</dbReference>
<feature type="domain" description="Histidine kinase" evidence="15">
    <location>
        <begin position="1"/>
        <end position="72"/>
    </location>
</feature>
<name>A0A1I1T8N1_9BURK</name>
<feature type="domain" description="Response regulatory" evidence="16">
    <location>
        <begin position="93"/>
        <end position="210"/>
    </location>
</feature>
<evidence type="ECO:0000313" key="18">
    <source>
        <dbReference type="EMBL" id="SFD54946.1"/>
    </source>
</evidence>
<accession>A0A1I1T8N1</accession>
<organism evidence="18 19">
    <name type="scientific">Massilia yuzhufengensis</name>
    <dbReference type="NCBI Taxonomy" id="1164594"/>
    <lineage>
        <taxon>Bacteria</taxon>
        <taxon>Pseudomonadati</taxon>
        <taxon>Pseudomonadota</taxon>
        <taxon>Betaproteobacteria</taxon>
        <taxon>Burkholderiales</taxon>
        <taxon>Oxalobacteraceae</taxon>
        <taxon>Telluria group</taxon>
        <taxon>Massilia</taxon>
    </lineage>
</organism>
<dbReference type="GO" id="GO:0005524">
    <property type="term" value="F:ATP binding"/>
    <property type="evidence" value="ECO:0007669"/>
    <property type="project" value="UniProtKB-KW"/>
</dbReference>
<dbReference type="EMBL" id="FOLD01000028">
    <property type="protein sequence ID" value="SFD54946.1"/>
    <property type="molecule type" value="Genomic_DNA"/>
</dbReference>
<sequence length="473" mass="50393">MSDSGIGIPPHRLDDIFESFTQVDASTTRQYGGTGLGLTISKRLAEIMGGTIKVTSEPGRGSCFTLSIMADAGDGKSSSAQLRTRAAPLAGRRILIVDDNSTNLRILHMQALQWGMQPSAVSSASEALELVMHAEPFEVALVDLHMPDMPGTALAAAIERLRPGVAPPMVLLMPIGERVQAQDGDDVLFAARLGKPVKPAMLLEALLKALGVHRNEAPAPAAVHRADQAGVEILVAEDNAINQKVIQQQLRRLGYQADIVGNGAEAVAALERQHYGVVLMDVQMPVMDGIEATRRLRLRFRGLNVPYIVAMTANALPGDRERCLAAGMDTYLPKPVIFDELRQTLALAIETVTARRSPTAIDPARVQELAAGAMGEDGVLHDVVAVFLQEVPDALEAAAQAIGRQDGEALAATAHYLLTSIGAIGALRMRDPCSRLQMLGKLGGFETAQDALAALAREFEAARAELLVLQGRA</sequence>
<feature type="domain" description="HPt" evidence="17">
    <location>
        <begin position="376"/>
        <end position="469"/>
    </location>
</feature>
<dbReference type="PRINTS" id="PR00344">
    <property type="entry name" value="BCTRLSENSOR"/>
</dbReference>
<evidence type="ECO:0000259" key="17">
    <source>
        <dbReference type="PROSITE" id="PS50894"/>
    </source>
</evidence>
<dbReference type="SUPFAM" id="SSF55874">
    <property type="entry name" value="ATPase domain of HSP90 chaperone/DNA topoisomerase II/histidine kinase"/>
    <property type="match status" value="1"/>
</dbReference>
<keyword evidence="19" id="KW-1185">Reference proteome</keyword>
<gene>
    <name evidence="18" type="ORF">SAMN05216204_12833</name>
</gene>
<evidence type="ECO:0000256" key="10">
    <source>
        <dbReference type="ARBA" id="ARBA00023012"/>
    </source>
</evidence>
<evidence type="ECO:0000256" key="13">
    <source>
        <dbReference type="PROSITE-ProRule" id="PRU00169"/>
    </source>
</evidence>
<dbReference type="SUPFAM" id="SSF52172">
    <property type="entry name" value="CheY-like"/>
    <property type="match status" value="2"/>
</dbReference>
<keyword evidence="9" id="KW-1133">Transmembrane helix</keyword>
<dbReference type="STRING" id="1164594.SAMN05216204_12833"/>
<feature type="modified residue" description="4-aspartylphosphate" evidence="13">
    <location>
        <position position="281"/>
    </location>
</feature>
<dbReference type="Pfam" id="PF02518">
    <property type="entry name" value="HATPase_c"/>
    <property type="match status" value="1"/>
</dbReference>
<comment type="catalytic activity">
    <reaction evidence="1">
        <text>ATP + protein L-histidine = ADP + protein N-phospho-L-histidine.</text>
        <dbReference type="EC" id="2.7.13.3"/>
    </reaction>
</comment>
<evidence type="ECO:0000256" key="8">
    <source>
        <dbReference type="ARBA" id="ARBA00022840"/>
    </source>
</evidence>
<feature type="domain" description="Response regulatory" evidence="16">
    <location>
        <begin position="232"/>
        <end position="349"/>
    </location>
</feature>
<feature type="modified residue" description="4-aspartylphosphate" evidence="13">
    <location>
        <position position="143"/>
    </location>
</feature>
<dbReference type="GO" id="GO:0005886">
    <property type="term" value="C:plasma membrane"/>
    <property type="evidence" value="ECO:0007669"/>
    <property type="project" value="UniProtKB-SubCell"/>
</dbReference>
<keyword evidence="6" id="KW-0812">Transmembrane</keyword>
<dbReference type="EC" id="2.7.13.3" evidence="3"/>
<dbReference type="PROSITE" id="PS50110">
    <property type="entry name" value="RESPONSE_REGULATORY"/>
    <property type="match status" value="2"/>
</dbReference>
<dbReference type="PROSITE" id="PS50109">
    <property type="entry name" value="HIS_KIN"/>
    <property type="match status" value="1"/>
</dbReference>
<dbReference type="CDD" id="cd00156">
    <property type="entry name" value="REC"/>
    <property type="match status" value="1"/>
</dbReference>
<evidence type="ECO:0000256" key="6">
    <source>
        <dbReference type="ARBA" id="ARBA00022692"/>
    </source>
</evidence>
<evidence type="ECO:0000256" key="1">
    <source>
        <dbReference type="ARBA" id="ARBA00000085"/>
    </source>
</evidence>
<keyword evidence="10" id="KW-0902">Two-component regulatory system</keyword>
<evidence type="ECO:0000256" key="4">
    <source>
        <dbReference type="ARBA" id="ARBA00022475"/>
    </source>
</evidence>
<evidence type="ECO:0000256" key="5">
    <source>
        <dbReference type="ARBA" id="ARBA00022553"/>
    </source>
</evidence>
<evidence type="ECO:0000256" key="9">
    <source>
        <dbReference type="ARBA" id="ARBA00022989"/>
    </source>
</evidence>
<keyword evidence="8" id="KW-0067">ATP-binding</keyword>
<evidence type="ECO:0000259" key="16">
    <source>
        <dbReference type="PROSITE" id="PS50110"/>
    </source>
</evidence>
<evidence type="ECO:0000259" key="15">
    <source>
        <dbReference type="PROSITE" id="PS50109"/>
    </source>
</evidence>
<keyword evidence="5 13" id="KW-0597">Phosphoprotein</keyword>
<dbReference type="InterPro" id="IPR011006">
    <property type="entry name" value="CheY-like_superfamily"/>
</dbReference>
<dbReference type="InterPro" id="IPR036641">
    <property type="entry name" value="HPT_dom_sf"/>
</dbReference>
<dbReference type="Gene3D" id="3.40.50.2300">
    <property type="match status" value="2"/>
</dbReference>
<evidence type="ECO:0000256" key="3">
    <source>
        <dbReference type="ARBA" id="ARBA00012438"/>
    </source>
</evidence>
<comment type="subcellular location">
    <subcellularLocation>
        <location evidence="2">Cell membrane</location>
        <topology evidence="2">Multi-pass membrane protein</topology>
    </subcellularLocation>
</comment>
<evidence type="ECO:0000256" key="14">
    <source>
        <dbReference type="SAM" id="Coils"/>
    </source>
</evidence>
<dbReference type="InterPro" id="IPR036890">
    <property type="entry name" value="HATPase_C_sf"/>
</dbReference>
<feature type="modified residue" description="Phosphohistidine" evidence="12">
    <location>
        <position position="415"/>
    </location>
</feature>
<dbReference type="SMART" id="SM00387">
    <property type="entry name" value="HATPase_c"/>
    <property type="match status" value="1"/>
</dbReference>
<dbReference type="InterPro" id="IPR005467">
    <property type="entry name" value="His_kinase_dom"/>
</dbReference>
<dbReference type="PANTHER" id="PTHR45339">
    <property type="entry name" value="HYBRID SIGNAL TRANSDUCTION HISTIDINE KINASE J"/>
    <property type="match status" value="1"/>
</dbReference>
<feature type="coiled-coil region" evidence="14">
    <location>
        <begin position="445"/>
        <end position="472"/>
    </location>
</feature>
<evidence type="ECO:0000313" key="19">
    <source>
        <dbReference type="Proteomes" id="UP000198639"/>
    </source>
</evidence>
<keyword evidence="4" id="KW-1003">Cell membrane</keyword>
<keyword evidence="11" id="KW-0472">Membrane</keyword>
<dbReference type="AlphaFoldDB" id="A0A1I1T8N1"/>
<dbReference type="Pfam" id="PF00072">
    <property type="entry name" value="Response_reg"/>
    <property type="match status" value="2"/>
</dbReference>
<dbReference type="Gene3D" id="1.20.120.160">
    <property type="entry name" value="HPT domain"/>
    <property type="match status" value="1"/>
</dbReference>
<dbReference type="SUPFAM" id="SSF47226">
    <property type="entry name" value="Histidine-containing phosphotransfer domain, HPT domain"/>
    <property type="match status" value="1"/>
</dbReference>
<dbReference type="PROSITE" id="PS50894">
    <property type="entry name" value="HPT"/>
    <property type="match status" value="1"/>
</dbReference>
<dbReference type="Proteomes" id="UP000198639">
    <property type="component" value="Unassembled WGS sequence"/>
</dbReference>
<evidence type="ECO:0000256" key="11">
    <source>
        <dbReference type="ARBA" id="ARBA00023136"/>
    </source>
</evidence>
<evidence type="ECO:0000256" key="2">
    <source>
        <dbReference type="ARBA" id="ARBA00004651"/>
    </source>
</evidence>
<keyword evidence="7" id="KW-0547">Nucleotide-binding</keyword>
<dbReference type="CDD" id="cd17546">
    <property type="entry name" value="REC_hyHK_CKI1_RcsC-like"/>
    <property type="match status" value="1"/>
</dbReference>
<dbReference type="Gene3D" id="3.30.565.10">
    <property type="entry name" value="Histidine kinase-like ATPase, C-terminal domain"/>
    <property type="match status" value="1"/>
</dbReference>
<dbReference type="InterPro" id="IPR001789">
    <property type="entry name" value="Sig_transdc_resp-reg_receiver"/>
</dbReference>
<dbReference type="CDD" id="cd16922">
    <property type="entry name" value="HATPase_EvgS-ArcB-TorS-like"/>
    <property type="match status" value="1"/>
</dbReference>
<proteinExistence type="predicted"/>
<reference evidence="19" key="1">
    <citation type="submission" date="2016-10" db="EMBL/GenBank/DDBJ databases">
        <authorList>
            <person name="Varghese N."/>
            <person name="Submissions S."/>
        </authorList>
    </citation>
    <scope>NUCLEOTIDE SEQUENCE [LARGE SCALE GENOMIC DNA]</scope>
    <source>
        <strain evidence="19">CGMCC 1.12041</strain>
    </source>
</reference>
<dbReference type="PANTHER" id="PTHR45339:SF1">
    <property type="entry name" value="HYBRID SIGNAL TRANSDUCTION HISTIDINE KINASE J"/>
    <property type="match status" value="1"/>
</dbReference>
<keyword evidence="14" id="KW-0175">Coiled coil</keyword>
<dbReference type="InterPro" id="IPR004358">
    <property type="entry name" value="Sig_transdc_His_kin-like_C"/>
</dbReference>
<evidence type="ECO:0000256" key="12">
    <source>
        <dbReference type="PROSITE-ProRule" id="PRU00110"/>
    </source>
</evidence>
<dbReference type="SMART" id="SM00448">
    <property type="entry name" value="REC"/>
    <property type="match status" value="2"/>
</dbReference>
<dbReference type="Pfam" id="PF01627">
    <property type="entry name" value="Hpt"/>
    <property type="match status" value="1"/>
</dbReference>
<evidence type="ECO:0000256" key="7">
    <source>
        <dbReference type="ARBA" id="ARBA00022741"/>
    </source>
</evidence>